<dbReference type="InterPro" id="IPR029058">
    <property type="entry name" value="AB_hydrolase_fold"/>
</dbReference>
<dbReference type="OrthoDB" id="8421922at2"/>
<dbReference type="SUPFAM" id="SSF53474">
    <property type="entry name" value="alpha/beta-Hydrolases"/>
    <property type="match status" value="1"/>
</dbReference>
<keyword evidence="2" id="KW-1185">Reference proteome</keyword>
<gene>
    <name evidence="1" type="ORF">EBM89_08090</name>
</gene>
<dbReference type="Proteomes" id="UP000269289">
    <property type="component" value="Unassembled WGS sequence"/>
</dbReference>
<accession>A0A3M2JPF3</accession>
<evidence type="ECO:0000313" key="2">
    <source>
        <dbReference type="Proteomes" id="UP000269289"/>
    </source>
</evidence>
<dbReference type="AlphaFoldDB" id="A0A3M2JPF3"/>
<dbReference type="InterPro" id="IPR046237">
    <property type="entry name" value="DUF6270"/>
</dbReference>
<dbReference type="EMBL" id="RFFI01000034">
    <property type="protein sequence ID" value="RMI12585.1"/>
    <property type="molecule type" value="Genomic_DNA"/>
</dbReference>
<dbReference type="RefSeq" id="WP_122148932.1">
    <property type="nucleotide sequence ID" value="NZ_RFFI01000034.1"/>
</dbReference>
<comment type="caution">
    <text evidence="1">The sequence shown here is derived from an EMBL/GenBank/DDBJ whole genome shotgun (WGS) entry which is preliminary data.</text>
</comment>
<name>A0A3M2JPF3_9CELL</name>
<dbReference type="Pfam" id="PF19786">
    <property type="entry name" value="DUF6270"/>
    <property type="match status" value="1"/>
</dbReference>
<dbReference type="Gene3D" id="3.40.50.1820">
    <property type="entry name" value="alpha/beta hydrolase"/>
    <property type="match status" value="1"/>
</dbReference>
<reference evidence="1 2" key="1">
    <citation type="submission" date="2018-10" db="EMBL/GenBank/DDBJ databases">
        <title>Isolation, diversity and antifungal activity of actinobacteria from wheat.</title>
        <authorList>
            <person name="Han C."/>
        </authorList>
    </citation>
    <scope>NUCLEOTIDE SEQUENCE [LARGE SCALE GENOMIC DNA]</scope>
    <source>
        <strain evidence="1 2">NEAU-YY56</strain>
    </source>
</reference>
<protein>
    <submittedName>
        <fullName evidence="1">Uncharacterized protein</fullName>
    </submittedName>
</protein>
<proteinExistence type="predicted"/>
<sequence>MTRVAIVGSCVTRDAFGPQDADRWQISTYYARTSLASAFGAVPFDDVDLEGIESAFQRRMVEQDLRKSLPVLLATDDSELVVYDPVDERFDLLEHPTSGALCTWSAELSRVTTPPAGRRIRSGSDEFFRLWEAGWERLLRVLDARGRRADLRVNAARWASEVDDGGPLPAIYSDERIAAANAFLARLYARMRQDLSEHQFVEPRSRDLVAAREHRWGASPFHLVPSFYDHFRAGLAQVAPSDGPAHGHQWAFDGPGDRHVVDIPTTAHGDQLEIEVCLVGWASLRYVAVGTVSRGVYHRMMFSAVEQDEVLRLAVPRELLTDVRGQTAEGAPVEAIRFYVSGVPGLAGAALVVGAARVARADRHADGGMLHVAGWHPRYQLPIAEPTPVEGFAPARGVVALYPVDDGEVRVWTMAGVRRSSRLAVGFHGAVDRASTEYPYFERVTSQKEAAWSFLLVSDATLVRDPDLGLGWFLGSADDDLLDVVHALTSRMRDASSASALAVTGGSGGGFAALQLAARIPQSIAVAFAPQTILWRYNRAAWERAARTVFGCDEPQSDPRVRERVDVTRRYELGTSNLVDLVINQGDTHHVQEHCQPFAAVFGLSTTGGTSADGRVRVVPVDLGEGHVPVSRDLFETSLVSAFDRVEQREAPDLSPAAAPGETAR</sequence>
<organism evidence="1 2">
    <name type="scientific">Cellulomonas triticagri</name>
    <dbReference type="NCBI Taxonomy" id="2483352"/>
    <lineage>
        <taxon>Bacteria</taxon>
        <taxon>Bacillati</taxon>
        <taxon>Actinomycetota</taxon>
        <taxon>Actinomycetes</taxon>
        <taxon>Micrococcales</taxon>
        <taxon>Cellulomonadaceae</taxon>
        <taxon>Cellulomonas</taxon>
    </lineage>
</organism>
<evidence type="ECO:0000313" key="1">
    <source>
        <dbReference type="EMBL" id="RMI12585.1"/>
    </source>
</evidence>